<evidence type="ECO:0000313" key="2">
    <source>
        <dbReference type="Proteomes" id="UP000045782"/>
    </source>
</evidence>
<dbReference type="EMBL" id="CSWP01000007">
    <property type="protein sequence ID" value="CPV63337.1"/>
    <property type="molecule type" value="Genomic_DNA"/>
</dbReference>
<sequence>MGICGQWGRLRALALIGVSVLAGCDFTGARSADRIDEALKPLPGVSSVSHTVGRNGGFGPTDVSFDVYVRDEATTDQLSALTHVFTDQIHASRAFRTLRATLHVRRWPPGNRMHSTMYVELRPSVTTPEPPWQDWLRLSRGDYGYEITGWATPADHDRSAGTSLEITLFDGRNRRPDNIGAEEFAAVVHRLAADFPQSRSDWVIINSFIYANDPPSIRSDHGLPTSAQLRLWQALDAIAPIHGAFNLDPLAYNPKQPDSNRIRLGKLAPRDMDRVAVKQLQLIAKSETATVYEIDDAQITVRPGRCSAGVQEPQPRTPDNVNMQAELRAQFETCPR</sequence>
<protein>
    <submittedName>
        <fullName evidence="1">Uncharacterized protein</fullName>
    </submittedName>
</protein>
<accession>A0A0U0YUN7</accession>
<evidence type="ECO:0000313" key="1">
    <source>
        <dbReference type="EMBL" id="CPV63337.1"/>
    </source>
</evidence>
<name>A0A0U0YUN7_9MYCO</name>
<dbReference type="AlphaFoldDB" id="A0A0U0YUN7"/>
<organism evidence="1 2">
    <name type="scientific">Mycobacteroides abscessus</name>
    <dbReference type="NCBI Taxonomy" id="36809"/>
    <lineage>
        <taxon>Bacteria</taxon>
        <taxon>Bacillati</taxon>
        <taxon>Actinomycetota</taxon>
        <taxon>Actinomycetes</taxon>
        <taxon>Mycobacteriales</taxon>
        <taxon>Mycobacteriaceae</taxon>
        <taxon>Mycobacteroides</taxon>
    </lineage>
</organism>
<reference evidence="1 2" key="1">
    <citation type="submission" date="2015-03" db="EMBL/GenBank/DDBJ databases">
        <authorList>
            <person name="Murphy D."/>
        </authorList>
    </citation>
    <scope>NUCLEOTIDE SEQUENCE [LARGE SCALE GENOMIC DNA]</scope>
    <source>
        <strain evidence="1 2">PAP088</strain>
    </source>
</reference>
<gene>
    <name evidence="1" type="ORF">ERS075579_03571</name>
</gene>
<dbReference type="Proteomes" id="UP000045782">
    <property type="component" value="Unassembled WGS sequence"/>
</dbReference>
<proteinExistence type="predicted"/>
<dbReference type="RefSeq" id="WP_005064176.1">
    <property type="nucleotide sequence ID" value="NZ_AP022621.1"/>
</dbReference>